<evidence type="ECO:0000256" key="1">
    <source>
        <dbReference type="SAM" id="Phobius"/>
    </source>
</evidence>
<gene>
    <name evidence="2" type="ORF">g.78302</name>
</gene>
<keyword evidence="1" id="KW-0812">Transmembrane</keyword>
<proteinExistence type="predicted"/>
<protein>
    <submittedName>
        <fullName evidence="2">Uncharacterized protein</fullName>
    </submittedName>
</protein>
<reference evidence="2" key="1">
    <citation type="submission" date="2018-04" db="EMBL/GenBank/DDBJ databases">
        <title>Transcriptome assembly of Sipha flava.</title>
        <authorList>
            <person name="Scully E.D."/>
            <person name="Geib S.M."/>
            <person name="Palmer N.A."/>
            <person name="Koch K."/>
            <person name="Bradshaw J."/>
            <person name="Heng-Moss T."/>
            <person name="Sarath G."/>
        </authorList>
    </citation>
    <scope>NUCLEOTIDE SEQUENCE</scope>
</reference>
<sequence length="145" mass="17092">MFSAQKLNKNTRTQAFGLSKTMLSFYFIIALYFMKNIMYKMKVLTEKLEAIELNVIDALMLLNNINDILKEINNDDVGMDNLVENSIQFAYKLGIDPNYDFNRLHRRRLKLNRLDFRARGWPGGPRPPLQILAFSLKNLYLYYTK</sequence>
<dbReference type="AlphaFoldDB" id="A0A2S2PY56"/>
<feature type="transmembrane region" description="Helical" evidence="1">
    <location>
        <begin position="15"/>
        <end position="34"/>
    </location>
</feature>
<accession>A0A2S2PY56</accession>
<evidence type="ECO:0000313" key="2">
    <source>
        <dbReference type="EMBL" id="MBY70458.1"/>
    </source>
</evidence>
<dbReference type="EMBL" id="GGMS01001255">
    <property type="protein sequence ID" value="MBY70458.1"/>
    <property type="molecule type" value="Transcribed_RNA"/>
</dbReference>
<keyword evidence="1" id="KW-1133">Transmembrane helix</keyword>
<keyword evidence="1" id="KW-0472">Membrane</keyword>
<name>A0A2S2PY56_9HEMI</name>
<organism evidence="2">
    <name type="scientific">Sipha flava</name>
    <name type="common">yellow sugarcane aphid</name>
    <dbReference type="NCBI Taxonomy" id="143950"/>
    <lineage>
        <taxon>Eukaryota</taxon>
        <taxon>Metazoa</taxon>
        <taxon>Ecdysozoa</taxon>
        <taxon>Arthropoda</taxon>
        <taxon>Hexapoda</taxon>
        <taxon>Insecta</taxon>
        <taxon>Pterygota</taxon>
        <taxon>Neoptera</taxon>
        <taxon>Paraneoptera</taxon>
        <taxon>Hemiptera</taxon>
        <taxon>Sternorrhyncha</taxon>
        <taxon>Aphidomorpha</taxon>
        <taxon>Aphidoidea</taxon>
        <taxon>Aphididae</taxon>
        <taxon>Sipha</taxon>
    </lineage>
</organism>